<feature type="domain" description="Polymerase/histidinol phosphatase N-terminal" evidence="1">
    <location>
        <begin position="15"/>
        <end position="89"/>
    </location>
</feature>
<proteinExistence type="predicted"/>
<dbReference type="GeneID" id="82157996"/>
<dbReference type="Gene3D" id="3.20.20.140">
    <property type="entry name" value="Metal-dependent hydrolases"/>
    <property type="match status" value="1"/>
</dbReference>
<dbReference type="SUPFAM" id="SSF89550">
    <property type="entry name" value="PHP domain-like"/>
    <property type="match status" value="1"/>
</dbReference>
<dbReference type="CDD" id="cd07437">
    <property type="entry name" value="PHP_HisPPase_Ycdx_like"/>
    <property type="match status" value="1"/>
</dbReference>
<organism evidence="2 3">
    <name type="scientific">Xylanibacter rodentium</name>
    <dbReference type="NCBI Taxonomy" id="2736289"/>
    <lineage>
        <taxon>Bacteria</taxon>
        <taxon>Pseudomonadati</taxon>
        <taxon>Bacteroidota</taxon>
        <taxon>Bacteroidia</taxon>
        <taxon>Bacteroidales</taxon>
        <taxon>Prevotellaceae</taxon>
        <taxon>Xylanibacter</taxon>
    </lineage>
</organism>
<dbReference type="InterPro" id="IPR050243">
    <property type="entry name" value="PHP_phosphatase"/>
</dbReference>
<reference evidence="2 3" key="1">
    <citation type="submission" date="2020-05" db="EMBL/GenBank/DDBJ databases">
        <title>Distinct polysaccharide utilization as determinants for interspecies competition between intestinal Prevotella spp.</title>
        <authorList>
            <person name="Galvez E.J.C."/>
            <person name="Iljazovic A."/>
            <person name="Strowig T."/>
        </authorList>
    </citation>
    <scope>NUCLEOTIDE SEQUENCE [LARGE SCALE GENOMIC DNA]</scope>
    <source>
        <strain evidence="2 3">PROD</strain>
    </source>
</reference>
<dbReference type="EMBL" id="JABKKE010000015">
    <property type="protein sequence ID" value="NPE14553.1"/>
    <property type="molecule type" value="Genomic_DNA"/>
</dbReference>
<dbReference type="InterPro" id="IPR003141">
    <property type="entry name" value="Pol/His_phosphatase_N"/>
</dbReference>
<dbReference type="InterPro" id="IPR016195">
    <property type="entry name" value="Pol/histidinol_Pase-like"/>
</dbReference>
<dbReference type="NCBIfam" id="NF006702">
    <property type="entry name" value="PRK09248.1"/>
    <property type="match status" value="1"/>
</dbReference>
<comment type="caution">
    <text evidence="2">The sequence shown here is derived from an EMBL/GenBank/DDBJ whole genome shotgun (WGS) entry which is preliminary data.</text>
</comment>
<evidence type="ECO:0000313" key="2">
    <source>
        <dbReference type="EMBL" id="NPE14553.1"/>
    </source>
</evidence>
<evidence type="ECO:0000313" key="3">
    <source>
        <dbReference type="Proteomes" id="UP001193734"/>
    </source>
</evidence>
<dbReference type="PANTHER" id="PTHR36928">
    <property type="entry name" value="PHOSPHATASE YCDX-RELATED"/>
    <property type="match status" value="1"/>
</dbReference>
<name>A0ABX2AXY8_9BACT</name>
<gene>
    <name evidence="2" type="ORF">HPS55_09500</name>
</gene>
<dbReference type="RefSeq" id="WP_172174175.1">
    <property type="nucleotide sequence ID" value="NZ_CASGKG010000021.1"/>
</dbReference>
<protein>
    <submittedName>
        <fullName evidence="2">Phosphatase</fullName>
    </submittedName>
</protein>
<dbReference type="Proteomes" id="UP001193734">
    <property type="component" value="Unassembled WGS sequence"/>
</dbReference>
<accession>A0ABX2AXY8</accession>
<dbReference type="SMART" id="SM00481">
    <property type="entry name" value="POLIIIAc"/>
    <property type="match status" value="1"/>
</dbReference>
<dbReference type="Pfam" id="PF02811">
    <property type="entry name" value="PHP"/>
    <property type="match status" value="1"/>
</dbReference>
<dbReference type="InterPro" id="IPR004013">
    <property type="entry name" value="PHP_dom"/>
</dbReference>
<sequence>MEHSANHVAVRRPLLDVHTHTVVSGHAYSSLQEMARAAADKGIEVLGITEHGPSIPGTCPLLYFRNMHVVPRSMYGVRLLMGCEINILDTRGTLDLDDSYLDMLDLRIAGIHSNCWSGGTADDNTAGMIAAIRHPKIHIISHPADGTAPLHFEPLVHAAAESHTLLEINNHSLAPVRGKLMARDNNLKILRLCKQHHVPVIMGSDAHISFQIADYDRLLPLVAETDFPDELIMNYWPDRFFEYLGIPASPASV</sequence>
<dbReference type="PANTHER" id="PTHR36928:SF1">
    <property type="entry name" value="PHOSPHATASE YCDX-RELATED"/>
    <property type="match status" value="1"/>
</dbReference>
<keyword evidence="3" id="KW-1185">Reference proteome</keyword>
<evidence type="ECO:0000259" key="1">
    <source>
        <dbReference type="SMART" id="SM00481"/>
    </source>
</evidence>